<protein>
    <submittedName>
        <fullName evidence="2">Uncharacterized protein</fullName>
    </submittedName>
</protein>
<name>A0A8S5RYU5_9CAUD</name>
<reference evidence="2" key="1">
    <citation type="journal article" date="2021" name="Proc. Natl. Acad. Sci. U.S.A.">
        <title>A Catalog of Tens of Thousands of Viruses from Human Metagenomes Reveals Hidden Associations with Chronic Diseases.</title>
        <authorList>
            <person name="Tisza M.J."/>
            <person name="Buck C.B."/>
        </authorList>
    </citation>
    <scope>NUCLEOTIDE SEQUENCE</scope>
    <source>
        <strain evidence="2">CtNQV2</strain>
    </source>
</reference>
<accession>A0A8S5RYU5</accession>
<keyword evidence="1" id="KW-0472">Membrane</keyword>
<dbReference type="EMBL" id="BK032510">
    <property type="protein sequence ID" value="DAF43809.1"/>
    <property type="molecule type" value="Genomic_DNA"/>
</dbReference>
<keyword evidence="1" id="KW-0812">Transmembrane</keyword>
<evidence type="ECO:0000256" key="1">
    <source>
        <dbReference type="SAM" id="Phobius"/>
    </source>
</evidence>
<proteinExistence type="predicted"/>
<keyword evidence="1" id="KW-1133">Transmembrane helix</keyword>
<feature type="transmembrane region" description="Helical" evidence="1">
    <location>
        <begin position="6"/>
        <end position="28"/>
    </location>
</feature>
<sequence>MKKANILGYVCLFILLTINILILSIKLLSLYQIIIKRIWIITFMCLNCL</sequence>
<organism evidence="2">
    <name type="scientific">Myoviridae sp. ctNQV2</name>
    <dbReference type="NCBI Taxonomy" id="2827683"/>
    <lineage>
        <taxon>Viruses</taxon>
        <taxon>Duplodnaviria</taxon>
        <taxon>Heunggongvirae</taxon>
        <taxon>Uroviricota</taxon>
        <taxon>Caudoviricetes</taxon>
    </lineage>
</organism>
<evidence type="ECO:0000313" key="2">
    <source>
        <dbReference type="EMBL" id="DAF43809.1"/>
    </source>
</evidence>